<protein>
    <submittedName>
        <fullName evidence="3">Pathogenesis-related thaumatin superfamily protein</fullName>
    </submittedName>
</protein>
<dbReference type="OrthoDB" id="430315at2759"/>
<feature type="disulfide bond" evidence="1">
    <location>
        <begin position="157"/>
        <end position="173"/>
    </location>
</feature>
<dbReference type="Gene3D" id="2.60.110.10">
    <property type="entry name" value="Thaumatin"/>
    <property type="match status" value="1"/>
</dbReference>
<accession>A0A9N7NJW6</accession>
<dbReference type="AlphaFoldDB" id="A0A9N7NJW6"/>
<keyword evidence="2" id="KW-0732">Signal</keyword>
<dbReference type="PIRSF" id="PIRSF002703">
    <property type="entry name" value="Thaumatin"/>
    <property type="match status" value="1"/>
</dbReference>
<sequence length="239" mass="25282">MEIQGFTSVIVTLCLLHATSNVHSAVFTIKNNCPYTIWPATLTGSGSQSQTGFELPSQATKSLDIASPWSGRFWARFECSYGDKFTCLSADCGSGQVECSQAGAAPPASLVEFTLGGDGGKDFYDISLVDGYNLPVSVSGANCPTVACPVDISNNGCPDELAVRDPSGGAIGCKSACLAFNQPQYCCTGDYGTPDKCPPTFYSMIFKSMCPQAYSYAYDDKTSTFTCPTGGDYLITFCP</sequence>
<dbReference type="SUPFAM" id="SSF49870">
    <property type="entry name" value="Osmotin, thaumatin-like protein"/>
    <property type="match status" value="1"/>
</dbReference>
<evidence type="ECO:0000256" key="1">
    <source>
        <dbReference type="PIRSR" id="PIRSR002703-1"/>
    </source>
</evidence>
<dbReference type="EMBL" id="CACSLK010027829">
    <property type="protein sequence ID" value="CAA0830340.1"/>
    <property type="molecule type" value="Genomic_DNA"/>
</dbReference>
<gene>
    <name evidence="3" type="ORF">SHERM_25764</name>
</gene>
<evidence type="ECO:0000313" key="4">
    <source>
        <dbReference type="Proteomes" id="UP001153555"/>
    </source>
</evidence>
<feature type="disulfide bond" evidence="1">
    <location>
        <begin position="33"/>
        <end position="238"/>
    </location>
</feature>
<comment type="caution">
    <text evidence="3">The sequence shown here is derived from an EMBL/GenBank/DDBJ whole genome shotgun (WGS) entry which is preliminary data.</text>
</comment>
<dbReference type="CDD" id="cd09218">
    <property type="entry name" value="TLP-PA"/>
    <property type="match status" value="1"/>
</dbReference>
<feature type="disulfide bond" evidence="1">
    <location>
        <begin position="187"/>
        <end position="197"/>
    </location>
</feature>
<dbReference type="PRINTS" id="PR00347">
    <property type="entry name" value="THAUMATIN"/>
</dbReference>
<dbReference type="FunFam" id="2.60.110.10:FF:000004">
    <property type="entry name" value="THAUMATIN-LIKE PROTEIN 1"/>
    <property type="match status" value="1"/>
</dbReference>
<feature type="disulfide bond" evidence="1">
    <location>
        <begin position="92"/>
        <end position="99"/>
    </location>
</feature>
<keyword evidence="4" id="KW-1185">Reference proteome</keyword>
<organism evidence="3 4">
    <name type="scientific">Striga hermonthica</name>
    <name type="common">Purple witchweed</name>
    <name type="synonym">Buchnera hermonthica</name>
    <dbReference type="NCBI Taxonomy" id="68872"/>
    <lineage>
        <taxon>Eukaryota</taxon>
        <taxon>Viridiplantae</taxon>
        <taxon>Streptophyta</taxon>
        <taxon>Embryophyta</taxon>
        <taxon>Tracheophyta</taxon>
        <taxon>Spermatophyta</taxon>
        <taxon>Magnoliopsida</taxon>
        <taxon>eudicotyledons</taxon>
        <taxon>Gunneridae</taxon>
        <taxon>Pentapetalae</taxon>
        <taxon>asterids</taxon>
        <taxon>lamiids</taxon>
        <taxon>Lamiales</taxon>
        <taxon>Orobanchaceae</taxon>
        <taxon>Buchnereae</taxon>
        <taxon>Striga</taxon>
    </lineage>
</organism>
<dbReference type="InterPro" id="IPR001938">
    <property type="entry name" value="Thaumatin"/>
</dbReference>
<feature type="disulfide bond" evidence="1">
    <location>
        <begin position="148"/>
        <end position="210"/>
    </location>
</feature>
<dbReference type="InterPro" id="IPR037176">
    <property type="entry name" value="Osmotin/thaumatin-like_sf"/>
</dbReference>
<feature type="disulfide bond" evidence="1">
    <location>
        <begin position="143"/>
        <end position="227"/>
    </location>
</feature>
<dbReference type="Pfam" id="PF00314">
    <property type="entry name" value="Thaumatin"/>
    <property type="match status" value="1"/>
</dbReference>
<reference evidence="3" key="1">
    <citation type="submission" date="2019-12" db="EMBL/GenBank/DDBJ databases">
        <authorList>
            <person name="Scholes J."/>
        </authorList>
    </citation>
    <scope>NUCLEOTIDE SEQUENCE</scope>
</reference>
<proteinExistence type="predicted"/>
<dbReference type="SMART" id="SM00205">
    <property type="entry name" value="THN"/>
    <property type="match status" value="1"/>
</dbReference>
<dbReference type="Proteomes" id="UP001153555">
    <property type="component" value="Unassembled WGS sequence"/>
</dbReference>
<feature type="disulfide bond" evidence="1">
    <location>
        <begin position="79"/>
        <end position="87"/>
    </location>
</feature>
<evidence type="ECO:0000313" key="3">
    <source>
        <dbReference type="EMBL" id="CAA0830340.1"/>
    </source>
</evidence>
<evidence type="ECO:0000256" key="2">
    <source>
        <dbReference type="SAM" id="SignalP"/>
    </source>
</evidence>
<name>A0A9N7NJW6_STRHE</name>
<feature type="signal peptide" evidence="2">
    <location>
        <begin position="1"/>
        <end position="24"/>
    </location>
</feature>
<dbReference type="PROSITE" id="PS51367">
    <property type="entry name" value="THAUMATIN_2"/>
    <property type="match status" value="1"/>
</dbReference>
<keyword evidence="1" id="KW-1015">Disulfide bond</keyword>
<dbReference type="PANTHER" id="PTHR31048">
    <property type="entry name" value="OS03G0233200 PROTEIN"/>
    <property type="match status" value="1"/>
</dbReference>
<feature type="chain" id="PRO_5040180598" evidence="2">
    <location>
        <begin position="25"/>
        <end position="239"/>
    </location>
</feature>
<feature type="disulfide bond" evidence="1">
    <location>
        <begin position="177"/>
        <end position="186"/>
    </location>
</feature>